<keyword evidence="3" id="KW-1185">Reference proteome</keyword>
<evidence type="ECO:0000313" key="2">
    <source>
        <dbReference type="EMBL" id="PJE95981.1"/>
    </source>
</evidence>
<gene>
    <name evidence="2" type="ORF">CUT44_19440</name>
</gene>
<evidence type="ECO:0000313" key="3">
    <source>
        <dbReference type="Proteomes" id="UP000230407"/>
    </source>
</evidence>
<feature type="region of interest" description="Disordered" evidence="1">
    <location>
        <begin position="1"/>
        <end position="50"/>
    </location>
</feature>
<feature type="compositionally biased region" description="Basic and acidic residues" evidence="1">
    <location>
        <begin position="1"/>
        <end position="18"/>
    </location>
</feature>
<proteinExistence type="predicted"/>
<protein>
    <submittedName>
        <fullName evidence="2">Uncharacterized protein</fullName>
    </submittedName>
</protein>
<sequence length="95" mass="9791">MLRRADPGGLPEPRDRSGRPAGRCDTAGTTDHCRPPSGRAPAGGTVAGNAARITGAGNSMTFEARARRVSGVPPNRWIGGNRKLRCSTEVLPGAG</sequence>
<name>A0A2M8LVJ7_9ACTN</name>
<dbReference type="AlphaFoldDB" id="A0A2M8LVJ7"/>
<reference evidence="2 3" key="1">
    <citation type="submission" date="2017-11" db="EMBL/GenBank/DDBJ databases">
        <title>Streptomyces carmine sp. nov., a novel actinomycete isolated from Sophora alopecuroides in Xinjiang, China.</title>
        <authorList>
            <person name="Wang Y."/>
            <person name="Luo X."/>
            <person name="Wan C."/>
            <person name="Zhang L."/>
        </authorList>
    </citation>
    <scope>NUCLEOTIDE SEQUENCE [LARGE SCALE GENOMIC DNA]</scope>
    <source>
        <strain evidence="2 3">TRM SA0054</strain>
    </source>
</reference>
<dbReference type="Proteomes" id="UP000230407">
    <property type="component" value="Unassembled WGS sequence"/>
</dbReference>
<evidence type="ECO:0000256" key="1">
    <source>
        <dbReference type="SAM" id="MobiDB-lite"/>
    </source>
</evidence>
<dbReference type="EMBL" id="PGGW01000060">
    <property type="protein sequence ID" value="PJE95981.1"/>
    <property type="molecule type" value="Genomic_DNA"/>
</dbReference>
<organism evidence="2 3">
    <name type="scientific">Streptomyces carminius</name>
    <dbReference type="NCBI Taxonomy" id="2665496"/>
    <lineage>
        <taxon>Bacteria</taxon>
        <taxon>Bacillati</taxon>
        <taxon>Actinomycetota</taxon>
        <taxon>Actinomycetes</taxon>
        <taxon>Kitasatosporales</taxon>
        <taxon>Streptomycetaceae</taxon>
        <taxon>Streptomyces</taxon>
    </lineage>
</organism>
<comment type="caution">
    <text evidence="2">The sequence shown here is derived from an EMBL/GenBank/DDBJ whole genome shotgun (WGS) entry which is preliminary data.</text>
</comment>
<accession>A0A2M8LVJ7</accession>